<protein>
    <submittedName>
        <fullName evidence="2">Uncharacterized protein</fullName>
    </submittedName>
</protein>
<proteinExistence type="predicted"/>
<evidence type="ECO:0000313" key="3">
    <source>
        <dbReference type="Proteomes" id="UP000593737"/>
    </source>
</evidence>
<feature type="compositionally biased region" description="Basic and acidic residues" evidence="1">
    <location>
        <begin position="54"/>
        <end position="76"/>
    </location>
</feature>
<gene>
    <name evidence="2" type="ORF">Nkreftii_000501</name>
</gene>
<evidence type="ECO:0000313" key="2">
    <source>
        <dbReference type="EMBL" id="QPD02727.1"/>
    </source>
</evidence>
<reference evidence="2 3" key="1">
    <citation type="journal article" date="2020" name="ISME J.">
        <title>Enrichment and physiological characterization of a novel comammox Nitrospira indicates ammonium inhibition of complete nitrification.</title>
        <authorList>
            <person name="Sakoula D."/>
            <person name="Koch H."/>
            <person name="Frank J."/>
            <person name="Jetten M.S.M."/>
            <person name="van Kessel M.A.H.J."/>
            <person name="Lucker S."/>
        </authorList>
    </citation>
    <scope>NUCLEOTIDE SEQUENCE [LARGE SCALE GENOMIC DNA]</scope>
    <source>
        <strain evidence="2">Comreactor17</strain>
    </source>
</reference>
<dbReference type="KEGG" id="nkf:Nkreftii_000501"/>
<dbReference type="AlphaFoldDB" id="A0A7S8FBE9"/>
<feature type="region of interest" description="Disordered" evidence="1">
    <location>
        <begin position="24"/>
        <end position="94"/>
    </location>
</feature>
<evidence type="ECO:0000256" key="1">
    <source>
        <dbReference type="SAM" id="MobiDB-lite"/>
    </source>
</evidence>
<sequence>MDPMDQAWVSEFLHHKFGLTWISHTTHPKTAPPTTSPTTQHARPPRGIPSLEDILQHLRDLQTDPTHKPADTRWDGDSDSEEVGSEALRDGVPEKMWHEAHGSCTRCLRRMGTG</sequence>
<dbReference type="Proteomes" id="UP000593737">
    <property type="component" value="Chromosome"/>
</dbReference>
<dbReference type="EMBL" id="CP047423">
    <property type="protein sequence ID" value="QPD02727.1"/>
    <property type="molecule type" value="Genomic_DNA"/>
</dbReference>
<accession>A0A7S8FBE9</accession>
<organism evidence="2 3">
    <name type="scientific">Candidatus Nitrospira kreftii</name>
    <dbReference type="NCBI Taxonomy" id="2652173"/>
    <lineage>
        <taxon>Bacteria</taxon>
        <taxon>Pseudomonadati</taxon>
        <taxon>Nitrospirota</taxon>
        <taxon>Nitrospiria</taxon>
        <taxon>Nitrospirales</taxon>
        <taxon>Nitrospiraceae</taxon>
        <taxon>Nitrospira</taxon>
    </lineage>
</organism>
<name>A0A7S8FBE9_9BACT</name>